<keyword evidence="3" id="KW-1185">Reference proteome</keyword>
<organism evidence="2 3">
    <name type="scientific">Oculimacula yallundae</name>
    <dbReference type="NCBI Taxonomy" id="86028"/>
    <lineage>
        <taxon>Eukaryota</taxon>
        <taxon>Fungi</taxon>
        <taxon>Dikarya</taxon>
        <taxon>Ascomycota</taxon>
        <taxon>Pezizomycotina</taxon>
        <taxon>Leotiomycetes</taxon>
        <taxon>Helotiales</taxon>
        <taxon>Ploettnerulaceae</taxon>
        <taxon>Oculimacula</taxon>
    </lineage>
</organism>
<dbReference type="EMBL" id="JAZHXI010000001">
    <property type="protein sequence ID" value="KAL2076190.1"/>
    <property type="molecule type" value="Genomic_DNA"/>
</dbReference>
<proteinExistence type="predicted"/>
<evidence type="ECO:0000313" key="2">
    <source>
        <dbReference type="EMBL" id="KAL2076190.1"/>
    </source>
</evidence>
<feature type="transmembrane region" description="Helical" evidence="1">
    <location>
        <begin position="12"/>
        <end position="33"/>
    </location>
</feature>
<dbReference type="Proteomes" id="UP001595075">
    <property type="component" value="Unassembled WGS sequence"/>
</dbReference>
<evidence type="ECO:0000313" key="3">
    <source>
        <dbReference type="Proteomes" id="UP001595075"/>
    </source>
</evidence>
<gene>
    <name evidence="2" type="ORF">VTL71DRAFT_1133</name>
</gene>
<evidence type="ECO:0008006" key="4">
    <source>
        <dbReference type="Google" id="ProtNLM"/>
    </source>
</evidence>
<name>A0ABR4D275_9HELO</name>
<keyword evidence="1" id="KW-1133">Transmembrane helix</keyword>
<comment type="caution">
    <text evidence="2">The sequence shown here is derived from an EMBL/GenBank/DDBJ whole genome shotgun (WGS) entry which is preliminary data.</text>
</comment>
<evidence type="ECO:0000256" key="1">
    <source>
        <dbReference type="SAM" id="Phobius"/>
    </source>
</evidence>
<sequence length="82" mass="9560">MLCTLFYGQGSFLYFRLLFGGTMTRLFSSLVFVPMRDVAASVVETLPSRIKPRMETNLTRVMFSAQWLNTSSIEYYKNRNMK</sequence>
<accession>A0ABR4D275</accession>
<protein>
    <recommendedName>
        <fullName evidence="4">Secreted protein</fullName>
    </recommendedName>
</protein>
<keyword evidence="1" id="KW-0812">Transmembrane</keyword>
<keyword evidence="1" id="KW-0472">Membrane</keyword>
<reference evidence="2 3" key="1">
    <citation type="journal article" date="2024" name="Commun. Biol.">
        <title>Comparative genomic analysis of thermophilic fungi reveals convergent evolutionary adaptations and gene losses.</title>
        <authorList>
            <person name="Steindorff A.S."/>
            <person name="Aguilar-Pontes M.V."/>
            <person name="Robinson A.J."/>
            <person name="Andreopoulos B."/>
            <person name="LaButti K."/>
            <person name="Kuo A."/>
            <person name="Mondo S."/>
            <person name="Riley R."/>
            <person name="Otillar R."/>
            <person name="Haridas S."/>
            <person name="Lipzen A."/>
            <person name="Grimwood J."/>
            <person name="Schmutz J."/>
            <person name="Clum A."/>
            <person name="Reid I.D."/>
            <person name="Moisan M.C."/>
            <person name="Butler G."/>
            <person name="Nguyen T.T.M."/>
            <person name="Dewar K."/>
            <person name="Conant G."/>
            <person name="Drula E."/>
            <person name="Henrissat B."/>
            <person name="Hansel C."/>
            <person name="Singer S."/>
            <person name="Hutchinson M.I."/>
            <person name="de Vries R.P."/>
            <person name="Natvig D.O."/>
            <person name="Powell A.J."/>
            <person name="Tsang A."/>
            <person name="Grigoriev I.V."/>
        </authorList>
    </citation>
    <scope>NUCLEOTIDE SEQUENCE [LARGE SCALE GENOMIC DNA]</scope>
    <source>
        <strain evidence="2 3">CBS 494.80</strain>
    </source>
</reference>